<evidence type="ECO:0000256" key="5">
    <source>
        <dbReference type="ARBA" id="ARBA00023180"/>
    </source>
</evidence>
<dbReference type="InterPro" id="IPR003406">
    <property type="entry name" value="Glyco_trans_14"/>
</dbReference>
<comment type="subcellular location">
    <subcellularLocation>
        <location evidence="1">Membrane</location>
        <topology evidence="1">Single-pass type II membrane protein</topology>
    </subcellularLocation>
</comment>
<dbReference type="Pfam" id="PF02485">
    <property type="entry name" value="Branch"/>
    <property type="match status" value="1"/>
</dbReference>
<evidence type="ECO:0000256" key="6">
    <source>
        <dbReference type="SAM" id="Phobius"/>
    </source>
</evidence>
<dbReference type="EMBL" id="JBBPBM010000063">
    <property type="protein sequence ID" value="KAK8515355.1"/>
    <property type="molecule type" value="Genomic_DNA"/>
</dbReference>
<keyword evidence="3" id="KW-0808">Transferase</keyword>
<keyword evidence="6" id="KW-0812">Transmembrane</keyword>
<dbReference type="Proteomes" id="UP001472677">
    <property type="component" value="Unassembled WGS sequence"/>
</dbReference>
<gene>
    <name evidence="7" type="ORF">V6N12_075400</name>
</gene>
<evidence type="ECO:0000256" key="2">
    <source>
        <dbReference type="ARBA" id="ARBA00022676"/>
    </source>
</evidence>
<protein>
    <recommendedName>
        <fullName evidence="9">Core-2/I-branching beta-1,6-N-acetylglucosaminyltransferase family protein</fullName>
    </recommendedName>
</protein>
<keyword evidence="6" id="KW-1133">Transmembrane helix</keyword>
<reference evidence="7 8" key="1">
    <citation type="journal article" date="2024" name="G3 (Bethesda)">
        <title>Genome assembly of Hibiscus sabdariffa L. provides insights into metabolisms of medicinal natural products.</title>
        <authorList>
            <person name="Kim T."/>
        </authorList>
    </citation>
    <scope>NUCLEOTIDE SEQUENCE [LARGE SCALE GENOMIC DNA]</scope>
    <source>
        <strain evidence="7">TK-2024</strain>
        <tissue evidence="7">Old leaves</tissue>
    </source>
</reference>
<dbReference type="PANTHER" id="PTHR31042">
    <property type="entry name" value="CORE-2/I-BRANCHING BETA-1,6-N-ACETYLGLUCOSAMINYLTRANSFERASE FAMILY PROTEIN-RELATED"/>
    <property type="match status" value="1"/>
</dbReference>
<evidence type="ECO:0000256" key="1">
    <source>
        <dbReference type="ARBA" id="ARBA00004606"/>
    </source>
</evidence>
<name>A0ABR2C7H9_9ROSI</name>
<proteinExistence type="predicted"/>
<keyword evidence="4 6" id="KW-0472">Membrane</keyword>
<comment type="caution">
    <text evidence="7">The sequence shown here is derived from an EMBL/GenBank/DDBJ whole genome shotgun (WGS) entry which is preliminary data.</text>
</comment>
<dbReference type="PANTHER" id="PTHR31042:SF149">
    <property type="entry name" value="CORE-2_I-BRANCHING ENZYME"/>
    <property type="match status" value="1"/>
</dbReference>
<evidence type="ECO:0008006" key="9">
    <source>
        <dbReference type="Google" id="ProtNLM"/>
    </source>
</evidence>
<keyword evidence="5" id="KW-0325">Glycoprotein</keyword>
<evidence type="ECO:0000313" key="8">
    <source>
        <dbReference type="Proteomes" id="UP001472677"/>
    </source>
</evidence>
<evidence type="ECO:0000313" key="7">
    <source>
        <dbReference type="EMBL" id="KAK8515355.1"/>
    </source>
</evidence>
<organism evidence="7 8">
    <name type="scientific">Hibiscus sabdariffa</name>
    <name type="common">roselle</name>
    <dbReference type="NCBI Taxonomy" id="183260"/>
    <lineage>
        <taxon>Eukaryota</taxon>
        <taxon>Viridiplantae</taxon>
        <taxon>Streptophyta</taxon>
        <taxon>Embryophyta</taxon>
        <taxon>Tracheophyta</taxon>
        <taxon>Spermatophyta</taxon>
        <taxon>Magnoliopsida</taxon>
        <taxon>eudicotyledons</taxon>
        <taxon>Gunneridae</taxon>
        <taxon>Pentapetalae</taxon>
        <taxon>rosids</taxon>
        <taxon>malvids</taxon>
        <taxon>Malvales</taxon>
        <taxon>Malvaceae</taxon>
        <taxon>Malvoideae</taxon>
        <taxon>Hibiscus</taxon>
    </lineage>
</organism>
<evidence type="ECO:0000256" key="4">
    <source>
        <dbReference type="ARBA" id="ARBA00023136"/>
    </source>
</evidence>
<evidence type="ECO:0000256" key="3">
    <source>
        <dbReference type="ARBA" id="ARBA00022679"/>
    </source>
</evidence>
<keyword evidence="8" id="KW-1185">Reference proteome</keyword>
<keyword evidence="2" id="KW-0328">Glycosyltransferase</keyword>
<sequence>MKATHASHWQLDVKDIPIMSGSRKRPVWIIVLVNFVILFLIVAYVYPPTTSAACFIFTSTDCTLTFRKQLLTPKVPARELTDGETISQVVISEILRTPPVESNNPKIAFLFLTPGTLPFEALWAKFFQGHEGRFSVYVHASREKPVHTSQYFKGRDIHSESVVWGKISMVDAERRLLAQALLDPDNQQFVLLSEICIPLQNFDYVYNYLTLTNVSFIDCFEDLGPHGSGRYSEHMMPEVEKKDFRKGSQWFSLKRQHAIITMADSLYYTKFRYYCKPNMEGRNCYADEHYLPTFFNVSTSNSVILPAPMTLALILMYNSFAHAYIQMIDPNGIANRSVTYVDWSERKWHPKSFKPEDITLEFLRNLTSIDDIVHFTSDSKRVLTRPCMWNGIKRPCYLFARKFYPETLKKLMYHFSNYTMQPV</sequence>
<dbReference type="InterPro" id="IPR044174">
    <property type="entry name" value="BC10-like"/>
</dbReference>
<feature type="transmembrane region" description="Helical" evidence="6">
    <location>
        <begin position="27"/>
        <end position="46"/>
    </location>
</feature>
<accession>A0ABR2C7H9</accession>